<proteinExistence type="predicted"/>
<organism evidence="2 3">
    <name type="scientific">Pseudoalteromonas luteoviolacea S4054</name>
    <dbReference type="NCBI Taxonomy" id="1129367"/>
    <lineage>
        <taxon>Bacteria</taxon>
        <taxon>Pseudomonadati</taxon>
        <taxon>Pseudomonadota</taxon>
        <taxon>Gammaproteobacteria</taxon>
        <taxon>Alteromonadales</taxon>
        <taxon>Pseudoalteromonadaceae</taxon>
        <taxon>Pseudoalteromonas</taxon>
    </lineage>
</organism>
<dbReference type="RefSeq" id="WP_046355213.1">
    <property type="nucleotide sequence ID" value="NZ_AUXW01000135.1"/>
</dbReference>
<evidence type="ECO:0000256" key="1">
    <source>
        <dbReference type="SAM" id="Phobius"/>
    </source>
</evidence>
<evidence type="ECO:0000313" key="2">
    <source>
        <dbReference type="EMBL" id="KKE84593.1"/>
    </source>
</evidence>
<name>A0A0F6AEJ6_9GAMM</name>
<reference evidence="2 3" key="1">
    <citation type="journal article" date="2015" name="BMC Genomics">
        <title>Genome mining reveals unlocked bioactive potential of marine Gram-negative bacteria.</title>
        <authorList>
            <person name="Machado H."/>
            <person name="Sonnenschein E.C."/>
            <person name="Melchiorsen J."/>
            <person name="Gram L."/>
        </authorList>
    </citation>
    <scope>NUCLEOTIDE SEQUENCE [LARGE SCALE GENOMIC DNA]</scope>
    <source>
        <strain evidence="2 3">S4054</strain>
    </source>
</reference>
<keyword evidence="1" id="KW-0472">Membrane</keyword>
<sequence length="122" mass="13645">MSNMITQNGFDLFLLIHDYIPIVCAFFVARSHAKSQKLVKGFGLVVVCLLLFSWSFVILSGHGAIGMPLPSVVALFVFLLFTVEGAVAVYPSLLFSPGIAIFVYFTCYFFWRFEYANEDKPG</sequence>
<accession>A0A0F6AEJ6</accession>
<feature type="transmembrane region" description="Helical" evidence="1">
    <location>
        <begin position="41"/>
        <end position="59"/>
    </location>
</feature>
<keyword evidence="1" id="KW-1133">Transmembrane helix</keyword>
<comment type="caution">
    <text evidence="2">The sequence shown here is derived from an EMBL/GenBank/DDBJ whole genome shotgun (WGS) entry which is preliminary data.</text>
</comment>
<dbReference type="AlphaFoldDB" id="A0A0F6AEJ6"/>
<dbReference type="Proteomes" id="UP000033434">
    <property type="component" value="Unassembled WGS sequence"/>
</dbReference>
<dbReference type="EMBL" id="AUXW01000135">
    <property type="protein sequence ID" value="KKE84593.1"/>
    <property type="molecule type" value="Genomic_DNA"/>
</dbReference>
<feature type="transmembrane region" description="Helical" evidence="1">
    <location>
        <begin position="90"/>
        <end position="111"/>
    </location>
</feature>
<feature type="transmembrane region" description="Helical" evidence="1">
    <location>
        <begin position="12"/>
        <end position="29"/>
    </location>
</feature>
<gene>
    <name evidence="2" type="ORF">N479_08490</name>
</gene>
<feature type="transmembrane region" description="Helical" evidence="1">
    <location>
        <begin position="65"/>
        <end position="83"/>
    </location>
</feature>
<protein>
    <submittedName>
        <fullName evidence="2">Uncharacterized protein</fullName>
    </submittedName>
</protein>
<dbReference type="PATRIC" id="fig|1129367.4.peg.1470"/>
<evidence type="ECO:0000313" key="3">
    <source>
        <dbReference type="Proteomes" id="UP000033434"/>
    </source>
</evidence>
<keyword evidence="1" id="KW-0812">Transmembrane</keyword>